<dbReference type="CDD" id="cd05121">
    <property type="entry name" value="ABC1_ADCK3-like"/>
    <property type="match status" value="1"/>
</dbReference>
<dbReference type="GO" id="GO:0004672">
    <property type="term" value="F:protein kinase activity"/>
    <property type="evidence" value="ECO:0007669"/>
    <property type="project" value="InterPro"/>
</dbReference>
<evidence type="ECO:0000256" key="2">
    <source>
        <dbReference type="SAM" id="Phobius"/>
    </source>
</evidence>
<dbReference type="InterPro" id="IPR000719">
    <property type="entry name" value="Prot_kinase_dom"/>
</dbReference>
<dbReference type="PANTHER" id="PTHR10566:SF113">
    <property type="entry name" value="PROTEIN ACTIVITY OF BC1 COMPLEX KINASE 7, CHLOROPLASTIC"/>
    <property type="match status" value="1"/>
</dbReference>
<dbReference type="EMBL" id="MDLC01000093">
    <property type="protein sequence ID" value="ODS22367.1"/>
    <property type="molecule type" value="Genomic_DNA"/>
</dbReference>
<comment type="similarity">
    <text evidence="1">Belongs to the protein kinase superfamily. ADCK protein kinase family.</text>
</comment>
<evidence type="ECO:0000313" key="5">
    <source>
        <dbReference type="Proteomes" id="UP000242502"/>
    </source>
</evidence>
<feature type="domain" description="Protein kinase" evidence="3">
    <location>
        <begin position="120"/>
        <end position="455"/>
    </location>
</feature>
<name>A0A1D2QLB7_9GAMM</name>
<evidence type="ECO:0000259" key="3">
    <source>
        <dbReference type="PROSITE" id="PS50011"/>
    </source>
</evidence>
<evidence type="ECO:0000313" key="4">
    <source>
        <dbReference type="EMBL" id="ODS22367.1"/>
    </source>
</evidence>
<dbReference type="GO" id="GO:0005524">
    <property type="term" value="F:ATP binding"/>
    <property type="evidence" value="ECO:0007669"/>
    <property type="project" value="InterPro"/>
</dbReference>
<organism evidence="4 5">
    <name type="scientific">Candidatus Endobugula sertula</name>
    <name type="common">Bugula neritina bacterial symbiont</name>
    <dbReference type="NCBI Taxonomy" id="62101"/>
    <lineage>
        <taxon>Bacteria</taxon>
        <taxon>Pseudomonadati</taxon>
        <taxon>Pseudomonadota</taxon>
        <taxon>Gammaproteobacteria</taxon>
        <taxon>Cellvibrionales</taxon>
        <taxon>Cellvibrionaceae</taxon>
        <taxon>Candidatus Endobugula</taxon>
    </lineage>
</organism>
<keyword evidence="2" id="KW-1133">Transmembrane helix</keyword>
<evidence type="ECO:0000256" key="1">
    <source>
        <dbReference type="ARBA" id="ARBA00009670"/>
    </source>
</evidence>
<dbReference type="PANTHER" id="PTHR10566">
    <property type="entry name" value="CHAPERONE-ACTIVITY OF BC1 COMPLEX CABC1 -RELATED"/>
    <property type="match status" value="1"/>
</dbReference>
<dbReference type="InterPro" id="IPR050154">
    <property type="entry name" value="UbiB_kinase"/>
</dbReference>
<dbReference type="Proteomes" id="UP000242502">
    <property type="component" value="Unassembled WGS sequence"/>
</dbReference>
<sequence>MILLSYQMRSIYRWMTVHLTDLRRILFVFWVFFKHCSQWLFPPYNSHSSFYVLLRQAIEELGLTYLKLGQFLAMRFDILPPPLSQELSLLFEAVSPMPFDQAKQVIEYELEQPLEALFAEFDPQSIAAASVGQVHIAKTHTGETVAVKIQREGIRDIFESDMRIMARLAQVVDYFNLLGGLISASDTVSEFSSWTRGELDFQREGHVAERLQIALGHLAKVPKIHKNLSNKHVLTMEFIEGYTLARVFKIIEQSGVKALYTQVPELDLEIFGKNLVKTVLYQLFVSGIFHGDPHPGNLIVCQDNRVGLVDFGIFGELQHEQQTILARQIETISIGDINGCFRCIAKQYYPSDETDFDAFEQDAKTLLRQWYQASLDPDSSLKEQHLGNHSAELMEAARRHGLRGGTNTLLFWRSLYVLDATALKLRDHFNLFEEMHVFFTEYRSSLPQILGNIFTPKDYQHAAISVYQQLPHHLNMTDKINQNQIGTQHHTIQASKHRQNEWVSNHQIGILLISVFIFTGIYFFLTRKMVPLQALIADLLL</sequence>
<reference evidence="4 5" key="1">
    <citation type="journal article" date="2016" name="Appl. Environ. Microbiol.">
        <title>Lack of Overt Genome Reduction in the Bryostatin-Producing Bryozoan Symbiont "Candidatus Endobugula sertula".</title>
        <authorList>
            <person name="Miller I.J."/>
            <person name="Vanee N."/>
            <person name="Fong S.S."/>
            <person name="Lim-Fong G.E."/>
            <person name="Kwan J.C."/>
        </authorList>
    </citation>
    <scope>NUCLEOTIDE SEQUENCE [LARGE SCALE GENOMIC DNA]</scope>
    <source>
        <strain evidence="4">AB1-4</strain>
    </source>
</reference>
<protein>
    <recommendedName>
        <fullName evidence="3">Protein kinase domain-containing protein</fullName>
    </recommendedName>
</protein>
<dbReference type="PROSITE" id="PS50011">
    <property type="entry name" value="PROTEIN_KINASE_DOM"/>
    <property type="match status" value="1"/>
</dbReference>
<gene>
    <name evidence="4" type="ORF">AB835_14575</name>
</gene>
<feature type="transmembrane region" description="Helical" evidence="2">
    <location>
        <begin position="508"/>
        <end position="525"/>
    </location>
</feature>
<proteinExistence type="inferred from homology"/>
<dbReference type="SUPFAM" id="SSF56112">
    <property type="entry name" value="Protein kinase-like (PK-like)"/>
    <property type="match status" value="1"/>
</dbReference>
<dbReference type="InterPro" id="IPR011009">
    <property type="entry name" value="Kinase-like_dom_sf"/>
</dbReference>
<dbReference type="AlphaFoldDB" id="A0A1D2QLB7"/>
<keyword evidence="2" id="KW-0812">Transmembrane</keyword>
<dbReference type="STRING" id="62101.AB835_14575"/>
<dbReference type="Pfam" id="PF03109">
    <property type="entry name" value="ABC1"/>
    <property type="match status" value="1"/>
</dbReference>
<accession>A0A1D2QLB7</accession>
<dbReference type="Gene3D" id="1.10.510.10">
    <property type="entry name" value="Transferase(Phosphotransferase) domain 1"/>
    <property type="match status" value="1"/>
</dbReference>
<dbReference type="InterPro" id="IPR004147">
    <property type="entry name" value="ABC1_dom"/>
</dbReference>
<comment type="caution">
    <text evidence="4">The sequence shown here is derived from an EMBL/GenBank/DDBJ whole genome shotgun (WGS) entry which is preliminary data.</text>
</comment>
<keyword evidence="2" id="KW-0472">Membrane</keyword>